<evidence type="ECO:0000259" key="5">
    <source>
        <dbReference type="SMART" id="SM00228"/>
    </source>
</evidence>
<evidence type="ECO:0000256" key="4">
    <source>
        <dbReference type="SAM" id="Phobius"/>
    </source>
</evidence>
<keyword evidence="2" id="KW-0378">Hydrolase</keyword>
<dbReference type="Proteomes" id="UP000319210">
    <property type="component" value="Unassembled WGS sequence"/>
</dbReference>
<accession>A0A4Y3R3H7</accession>
<feature type="compositionally biased region" description="Pro residues" evidence="3">
    <location>
        <begin position="212"/>
        <end position="229"/>
    </location>
</feature>
<feature type="domain" description="PDZ" evidence="5">
    <location>
        <begin position="608"/>
        <end position="687"/>
    </location>
</feature>
<proteinExistence type="predicted"/>
<keyword evidence="4" id="KW-0472">Membrane</keyword>
<dbReference type="OrthoDB" id="9758917at2"/>
<feature type="compositionally biased region" description="Basic and acidic residues" evidence="3">
    <location>
        <begin position="200"/>
        <end position="209"/>
    </location>
</feature>
<comment type="caution">
    <text evidence="6">The sequence shown here is derived from an EMBL/GenBank/DDBJ whole genome shotgun (WGS) entry which is preliminary data.</text>
</comment>
<keyword evidence="4" id="KW-0812">Transmembrane</keyword>
<dbReference type="Pfam" id="PF13180">
    <property type="entry name" value="PDZ_2"/>
    <property type="match status" value="1"/>
</dbReference>
<dbReference type="GO" id="GO:0004252">
    <property type="term" value="F:serine-type endopeptidase activity"/>
    <property type="evidence" value="ECO:0007669"/>
    <property type="project" value="InterPro"/>
</dbReference>
<dbReference type="Gene3D" id="2.30.42.10">
    <property type="match status" value="1"/>
</dbReference>
<dbReference type="InterPro" id="IPR051201">
    <property type="entry name" value="Chloro_Bact_Ser_Proteases"/>
</dbReference>
<keyword evidence="7" id="KW-1185">Reference proteome</keyword>
<dbReference type="PANTHER" id="PTHR43343:SF3">
    <property type="entry name" value="PROTEASE DO-LIKE 8, CHLOROPLASTIC"/>
    <property type="match status" value="1"/>
</dbReference>
<feature type="compositionally biased region" description="Pro residues" evidence="3">
    <location>
        <begin position="103"/>
        <end position="113"/>
    </location>
</feature>
<keyword evidence="4" id="KW-1133">Transmembrane helix</keyword>
<evidence type="ECO:0000313" key="7">
    <source>
        <dbReference type="Proteomes" id="UP000319210"/>
    </source>
</evidence>
<feature type="compositionally biased region" description="Gly residues" evidence="3">
    <location>
        <begin position="300"/>
        <end position="313"/>
    </location>
</feature>
<feature type="compositionally biased region" description="Low complexity" evidence="3">
    <location>
        <begin position="57"/>
        <end position="80"/>
    </location>
</feature>
<dbReference type="Pfam" id="PF13365">
    <property type="entry name" value="Trypsin_2"/>
    <property type="match status" value="1"/>
</dbReference>
<name>A0A4Y3R3H7_STRCI</name>
<feature type="region of interest" description="Disordered" evidence="3">
    <location>
        <begin position="1"/>
        <end position="333"/>
    </location>
</feature>
<organism evidence="6 7">
    <name type="scientific">Streptomyces cacaoi</name>
    <dbReference type="NCBI Taxonomy" id="1898"/>
    <lineage>
        <taxon>Bacteria</taxon>
        <taxon>Bacillati</taxon>
        <taxon>Actinomycetota</taxon>
        <taxon>Actinomycetes</taxon>
        <taxon>Kitasatosporales</taxon>
        <taxon>Streptomycetaceae</taxon>
        <taxon>Streptomyces</taxon>
    </lineage>
</organism>
<feature type="compositionally biased region" description="Pro residues" evidence="3">
    <location>
        <begin position="280"/>
        <end position="293"/>
    </location>
</feature>
<evidence type="ECO:0000256" key="3">
    <source>
        <dbReference type="SAM" id="MobiDB-lite"/>
    </source>
</evidence>
<dbReference type="GO" id="GO:0006508">
    <property type="term" value="P:proteolysis"/>
    <property type="evidence" value="ECO:0007669"/>
    <property type="project" value="UniProtKB-KW"/>
</dbReference>
<sequence length="701" mass="68954">MDEGKAGKQAPKWWSRPRRALGRQPGPRPGTGHTAPDEAAAQHTAPESALPERADSPRPGSGSSAAGPAREADAAASAPQRDGRSPEGVNSPPRYASSSTPTTPGPGPLPPFTAAPGEAASAPGAEASTPERPSGAGGGAAPGAGAGPRPGAGTGAAEAEDGRAPEPYGRATKPSGPGSEAAGPDLEASGRGAGASVPPPRERPLHGEDPYATPPYGGPGPWAPAPPVQLPHTTPAHGVPLPPVTTTPPYGVPTGPTGPTGPRYEPWAAQAPAHREPAAGPLPAPGAPAPLPAALPVAGAPGGGGTAPLGPEGPGGPLPPAGTATGRPGHGGRRRSRLVLGAVVLALVAGGVGGLVGAQLERNGGFGDVRLPQVSAEPGTEGKRSRDSIAGIARAALPGVVTLHAESREGEATGTGFVLDERGHILTNNHVVAGAEPDGSVQVTFNGGRSAPGRVVGQDGGYDLAVVKVSGVGGLKPLPLGDSDAVRVGDPVVAIGAPYDLDGTVTTGIVSAKERPITAGGEEPGSEMSYVDALQTDAPINPGNSGGPLVDARGRVIGINSAMKAPGGGSGLPGEESGGSIGVGFAIPVNQGRRVAEELINDGRATHPVMGITLDTGYGGEGARIAAPAGGRRGVAEDGPADEAGLRDGDVVTEAGGRPVHDAEELIVRIRSHRPGDELEVTVRRGGKERAMTVRLGSATG</sequence>
<dbReference type="InterPro" id="IPR001478">
    <property type="entry name" value="PDZ"/>
</dbReference>
<feature type="compositionally biased region" description="Low complexity" evidence="3">
    <location>
        <begin position="247"/>
        <end position="272"/>
    </location>
</feature>
<dbReference type="SUPFAM" id="SSF50156">
    <property type="entry name" value="PDZ domain-like"/>
    <property type="match status" value="1"/>
</dbReference>
<dbReference type="InterPro" id="IPR036034">
    <property type="entry name" value="PDZ_sf"/>
</dbReference>
<reference evidence="6 7" key="1">
    <citation type="submission" date="2019-06" db="EMBL/GenBank/DDBJ databases">
        <title>Whole genome shotgun sequence of Streptomyces cacaoi subsp. cacaoi NBRC 12748.</title>
        <authorList>
            <person name="Hosoyama A."/>
            <person name="Uohara A."/>
            <person name="Ohji S."/>
            <person name="Ichikawa N."/>
        </authorList>
    </citation>
    <scope>NUCLEOTIDE SEQUENCE [LARGE SCALE GENOMIC DNA]</scope>
    <source>
        <strain evidence="6 7">NBRC 12748</strain>
    </source>
</reference>
<dbReference type="InterPro" id="IPR009003">
    <property type="entry name" value="Peptidase_S1_PA"/>
</dbReference>
<feature type="compositionally biased region" description="Low complexity" evidence="3">
    <location>
        <begin position="114"/>
        <end position="134"/>
    </location>
</feature>
<evidence type="ECO:0000313" key="6">
    <source>
        <dbReference type="EMBL" id="GEB52181.1"/>
    </source>
</evidence>
<dbReference type="PRINTS" id="PR00834">
    <property type="entry name" value="PROTEASES2C"/>
</dbReference>
<feature type="transmembrane region" description="Helical" evidence="4">
    <location>
        <begin position="338"/>
        <end position="360"/>
    </location>
</feature>
<protein>
    <recommendedName>
        <fullName evidence="5">PDZ domain-containing protein</fullName>
    </recommendedName>
</protein>
<dbReference type="Gene3D" id="2.40.10.120">
    <property type="match status" value="1"/>
</dbReference>
<gene>
    <name evidence="6" type="ORF">SCA03_47320</name>
</gene>
<feature type="compositionally biased region" description="Gly residues" evidence="3">
    <location>
        <begin position="135"/>
        <end position="154"/>
    </location>
</feature>
<dbReference type="InterPro" id="IPR001940">
    <property type="entry name" value="Peptidase_S1C"/>
</dbReference>
<keyword evidence="1" id="KW-0645">Protease</keyword>
<dbReference type="EMBL" id="BJMM01000028">
    <property type="protein sequence ID" value="GEB52181.1"/>
    <property type="molecule type" value="Genomic_DNA"/>
</dbReference>
<dbReference type="PANTHER" id="PTHR43343">
    <property type="entry name" value="PEPTIDASE S12"/>
    <property type="match status" value="1"/>
</dbReference>
<dbReference type="RefSeq" id="WP_086816958.1">
    <property type="nucleotide sequence ID" value="NZ_MUBL01000332.1"/>
</dbReference>
<dbReference type="AlphaFoldDB" id="A0A4Y3R3H7"/>
<dbReference type="SMART" id="SM00228">
    <property type="entry name" value="PDZ"/>
    <property type="match status" value="1"/>
</dbReference>
<dbReference type="SUPFAM" id="SSF50494">
    <property type="entry name" value="Trypsin-like serine proteases"/>
    <property type="match status" value="1"/>
</dbReference>
<evidence type="ECO:0000256" key="1">
    <source>
        <dbReference type="ARBA" id="ARBA00022670"/>
    </source>
</evidence>
<evidence type="ECO:0000256" key="2">
    <source>
        <dbReference type="ARBA" id="ARBA00022801"/>
    </source>
</evidence>